<comment type="subcellular location">
    <subcellularLocation>
        <location evidence="6">Cell membrane</location>
        <topology evidence="6">Single-pass membrane protein</topology>
    </subcellularLocation>
</comment>
<evidence type="ECO:0000256" key="4">
    <source>
        <dbReference type="ARBA" id="ARBA00022643"/>
    </source>
</evidence>
<accession>A0A9D2GU25</accession>
<evidence type="ECO:0000256" key="2">
    <source>
        <dbReference type="ARBA" id="ARBA00022553"/>
    </source>
</evidence>
<dbReference type="GO" id="GO:0005886">
    <property type="term" value="C:plasma membrane"/>
    <property type="evidence" value="ECO:0007669"/>
    <property type="project" value="UniProtKB-SubCell"/>
</dbReference>
<evidence type="ECO:0000256" key="3">
    <source>
        <dbReference type="ARBA" id="ARBA00022630"/>
    </source>
</evidence>
<organism evidence="8 9">
    <name type="scientific">Candidatus Mucispirillum faecigallinarum</name>
    <dbReference type="NCBI Taxonomy" id="2838699"/>
    <lineage>
        <taxon>Bacteria</taxon>
        <taxon>Pseudomonadati</taxon>
        <taxon>Deferribacterota</taxon>
        <taxon>Deferribacteres</taxon>
        <taxon>Deferribacterales</taxon>
        <taxon>Mucispirillaceae</taxon>
        <taxon>Mucispirillum</taxon>
    </lineage>
</organism>
<sequence>MNSFFKSVFTITIITVLAGVMLSLSYSVTKDKIAYQERQEILTAFKSILPYHNNEPDKDYEIINNNKVFIAKDNGSITGYAVNVINTQGYGGAISILTGTDKFGKIHGVAVIYHSETPGLGDKITEKSFLDLFKGLTYEDKIAVKKDGGTIEQFSGATISPRAVAQGVSDSLKIINSVTGK</sequence>
<evidence type="ECO:0000313" key="8">
    <source>
        <dbReference type="EMBL" id="HIZ89384.1"/>
    </source>
</evidence>
<proteinExistence type="inferred from homology"/>
<name>A0A9D2GU25_9BACT</name>
<dbReference type="InterPro" id="IPR010209">
    <property type="entry name" value="Ion_transpt_RnfG/RsxG"/>
</dbReference>
<dbReference type="GO" id="GO:0009055">
    <property type="term" value="F:electron transfer activity"/>
    <property type="evidence" value="ECO:0007669"/>
    <property type="project" value="InterPro"/>
</dbReference>
<reference evidence="8" key="1">
    <citation type="journal article" date="2021" name="PeerJ">
        <title>Extensive microbial diversity within the chicken gut microbiome revealed by metagenomics and culture.</title>
        <authorList>
            <person name="Gilroy R."/>
            <person name="Ravi A."/>
            <person name="Getino M."/>
            <person name="Pursley I."/>
            <person name="Horton D.L."/>
            <person name="Alikhan N.F."/>
            <person name="Baker D."/>
            <person name="Gharbi K."/>
            <person name="Hall N."/>
            <person name="Watson M."/>
            <person name="Adriaenssens E.M."/>
            <person name="Foster-Nyarko E."/>
            <person name="Jarju S."/>
            <person name="Secka A."/>
            <person name="Antonio M."/>
            <person name="Oren A."/>
            <person name="Chaudhuri R.R."/>
            <person name="La Ragione R."/>
            <person name="Hildebrand F."/>
            <person name="Pallen M.J."/>
        </authorList>
    </citation>
    <scope>NUCLEOTIDE SEQUENCE</scope>
    <source>
        <strain evidence="8">ChiW4-1371</strain>
    </source>
</reference>
<dbReference type="Pfam" id="PF04205">
    <property type="entry name" value="FMN_bind"/>
    <property type="match status" value="1"/>
</dbReference>
<feature type="domain" description="FMN-binding" evidence="7">
    <location>
        <begin position="89"/>
        <end position="175"/>
    </location>
</feature>
<comment type="similarity">
    <text evidence="6">Belongs to the RnfG family.</text>
</comment>
<evidence type="ECO:0000256" key="5">
    <source>
        <dbReference type="ARBA" id="ARBA00022982"/>
    </source>
</evidence>
<keyword evidence="2 6" id="KW-0597">Phosphoprotein</keyword>
<dbReference type="HAMAP" id="MF_00479">
    <property type="entry name" value="RsxG_RnfG"/>
    <property type="match status" value="1"/>
</dbReference>
<dbReference type="GO" id="GO:0022900">
    <property type="term" value="P:electron transport chain"/>
    <property type="evidence" value="ECO:0007669"/>
    <property type="project" value="UniProtKB-UniRule"/>
</dbReference>
<comment type="cofactor">
    <cofactor evidence="6">
        <name>FMN</name>
        <dbReference type="ChEBI" id="CHEBI:58210"/>
    </cofactor>
</comment>
<dbReference type="NCBIfam" id="TIGR01947">
    <property type="entry name" value="rnfG"/>
    <property type="match status" value="1"/>
</dbReference>
<dbReference type="EMBL" id="DXAQ01000086">
    <property type="protein sequence ID" value="HIZ89384.1"/>
    <property type="molecule type" value="Genomic_DNA"/>
</dbReference>
<keyword evidence="6" id="KW-0472">Membrane</keyword>
<comment type="subunit">
    <text evidence="6">The complex is composed of six subunits: RnfA, RnfB, RnfC, RnfD, RnfE and RnfG.</text>
</comment>
<dbReference type="AlphaFoldDB" id="A0A9D2GU25"/>
<keyword evidence="6" id="KW-1003">Cell membrane</keyword>
<dbReference type="SMART" id="SM00900">
    <property type="entry name" value="FMN_bind"/>
    <property type="match status" value="1"/>
</dbReference>
<comment type="caution">
    <text evidence="8">The sequence shown here is derived from an EMBL/GenBank/DDBJ whole genome shotgun (WGS) entry which is preliminary data.</text>
</comment>
<dbReference type="InterPro" id="IPR007329">
    <property type="entry name" value="FMN-bd"/>
</dbReference>
<keyword evidence="6" id="KW-1278">Translocase</keyword>
<comment type="function">
    <text evidence="6">Part of a membrane-bound complex that couples electron transfer with translocation of ions across the membrane.</text>
</comment>
<dbReference type="PANTHER" id="PTHR36118:SF1">
    <property type="entry name" value="ION-TRANSLOCATING OXIDOREDUCTASE COMPLEX SUBUNIT G"/>
    <property type="match status" value="1"/>
</dbReference>
<gene>
    <name evidence="6" type="primary">rnfG</name>
    <name evidence="8" type="ORF">H9804_05530</name>
</gene>
<dbReference type="PIRSF" id="PIRSF006091">
    <property type="entry name" value="E_trnsport_RnfG"/>
    <property type="match status" value="1"/>
</dbReference>
<keyword evidence="4 6" id="KW-0288">FMN</keyword>
<dbReference type="PANTHER" id="PTHR36118">
    <property type="entry name" value="ION-TRANSLOCATING OXIDOREDUCTASE COMPLEX SUBUNIT G"/>
    <property type="match status" value="1"/>
</dbReference>
<dbReference type="Proteomes" id="UP000824176">
    <property type="component" value="Unassembled WGS sequence"/>
</dbReference>
<evidence type="ECO:0000256" key="1">
    <source>
        <dbReference type="ARBA" id="ARBA00022448"/>
    </source>
</evidence>
<dbReference type="GO" id="GO:0010181">
    <property type="term" value="F:FMN binding"/>
    <property type="evidence" value="ECO:0007669"/>
    <property type="project" value="InterPro"/>
</dbReference>
<evidence type="ECO:0000256" key="6">
    <source>
        <dbReference type="HAMAP-Rule" id="MF_00479"/>
    </source>
</evidence>
<reference evidence="8" key="2">
    <citation type="submission" date="2021-04" db="EMBL/GenBank/DDBJ databases">
        <authorList>
            <person name="Gilroy R."/>
        </authorList>
    </citation>
    <scope>NUCLEOTIDE SEQUENCE</scope>
    <source>
        <strain evidence="8">ChiW4-1371</strain>
    </source>
</reference>
<keyword evidence="5 6" id="KW-0249">Electron transport</keyword>
<evidence type="ECO:0000259" key="7">
    <source>
        <dbReference type="SMART" id="SM00900"/>
    </source>
</evidence>
<dbReference type="EC" id="7.-.-.-" evidence="6"/>
<feature type="modified residue" description="FMN phosphoryl threonine" evidence="6">
    <location>
        <position position="158"/>
    </location>
</feature>
<evidence type="ECO:0000313" key="9">
    <source>
        <dbReference type="Proteomes" id="UP000824176"/>
    </source>
</evidence>
<keyword evidence="3 6" id="KW-0285">Flavoprotein</keyword>
<keyword evidence="6" id="KW-1133">Transmembrane helix</keyword>
<keyword evidence="6" id="KW-0812">Transmembrane</keyword>
<keyword evidence="1 6" id="KW-0813">Transport</keyword>
<protein>
    <recommendedName>
        <fullName evidence="6">Ion-translocating oxidoreductase complex subunit G</fullName>
        <ecNumber evidence="6">7.-.-.-</ecNumber>
    </recommendedName>
    <alternativeName>
        <fullName evidence="6">Rnf electron transport complex subunit G</fullName>
    </alternativeName>
</protein>